<gene>
    <name evidence="2" type="ORF">BDK61_3786</name>
</gene>
<reference evidence="2 3" key="1">
    <citation type="submission" date="2018-10" db="EMBL/GenBank/DDBJ databases">
        <title>Genomic Encyclopedia of Archaeal and Bacterial Type Strains, Phase II (KMG-II): from individual species to whole genera.</title>
        <authorList>
            <person name="Goeker M."/>
        </authorList>
    </citation>
    <scope>NUCLEOTIDE SEQUENCE [LARGE SCALE GENOMIC DNA]</scope>
    <source>
        <strain evidence="2 3">DSM 11927</strain>
    </source>
</reference>
<evidence type="ECO:0000259" key="1">
    <source>
        <dbReference type="Pfam" id="PF01850"/>
    </source>
</evidence>
<evidence type="ECO:0000313" key="3">
    <source>
        <dbReference type="Proteomes" id="UP000268233"/>
    </source>
</evidence>
<protein>
    <submittedName>
        <fullName evidence="2">tRNA(fMet)-specific endonuclease VapC</fullName>
    </submittedName>
</protein>
<proteinExistence type="predicted"/>
<dbReference type="SUPFAM" id="SSF88723">
    <property type="entry name" value="PIN domain-like"/>
    <property type="match status" value="1"/>
</dbReference>
<keyword evidence="2" id="KW-0378">Hydrolase</keyword>
<keyword evidence="2" id="KW-0540">Nuclease</keyword>
<keyword evidence="2" id="KW-0255">Endonuclease</keyword>
<dbReference type="AlphaFoldDB" id="A0A495QVN9"/>
<organism evidence="2 3">
    <name type="scientific">Haloarcula quadrata</name>
    <dbReference type="NCBI Taxonomy" id="182779"/>
    <lineage>
        <taxon>Archaea</taxon>
        <taxon>Methanobacteriati</taxon>
        <taxon>Methanobacteriota</taxon>
        <taxon>Stenosarchaea group</taxon>
        <taxon>Halobacteria</taxon>
        <taxon>Halobacteriales</taxon>
        <taxon>Haloarculaceae</taxon>
        <taxon>Haloarcula</taxon>
    </lineage>
</organism>
<dbReference type="CDD" id="cd09881">
    <property type="entry name" value="PIN_VapC4-5_FitB-like"/>
    <property type="match status" value="1"/>
</dbReference>
<dbReference type="Gene3D" id="3.40.50.1010">
    <property type="entry name" value="5'-nuclease"/>
    <property type="match status" value="1"/>
</dbReference>
<evidence type="ECO:0000313" key="2">
    <source>
        <dbReference type="EMBL" id="RKS78137.1"/>
    </source>
</evidence>
<dbReference type="Pfam" id="PF01850">
    <property type="entry name" value="PIN"/>
    <property type="match status" value="1"/>
</dbReference>
<dbReference type="Proteomes" id="UP000268233">
    <property type="component" value="Unassembled WGS sequence"/>
</dbReference>
<accession>A0A495QVN9</accession>
<dbReference type="InterPro" id="IPR002716">
    <property type="entry name" value="PIN_dom"/>
</dbReference>
<dbReference type="EMBL" id="RBWW01000002">
    <property type="protein sequence ID" value="RKS78137.1"/>
    <property type="molecule type" value="Genomic_DNA"/>
</dbReference>
<dbReference type="RefSeq" id="WP_121304040.1">
    <property type="nucleotide sequence ID" value="NZ_RBWW01000002.1"/>
</dbReference>
<keyword evidence="3" id="KW-1185">Reference proteome</keyword>
<feature type="domain" description="PIN" evidence="1">
    <location>
        <begin position="2"/>
        <end position="118"/>
    </location>
</feature>
<dbReference type="InterPro" id="IPR029060">
    <property type="entry name" value="PIN-like_dom_sf"/>
</dbReference>
<name>A0A495QVN9_9EURY</name>
<dbReference type="GO" id="GO:0004519">
    <property type="term" value="F:endonuclease activity"/>
    <property type="evidence" value="ECO:0007669"/>
    <property type="project" value="UniProtKB-KW"/>
</dbReference>
<comment type="caution">
    <text evidence="2">The sequence shown here is derived from an EMBL/GenBank/DDBJ whole genome shotgun (WGS) entry which is preliminary data.</text>
</comment>
<sequence length="135" mass="15087">MIVLDNDILVKLGGANPDPEVVSHLQQYRSEEWTIPSLVAFEFYRSCSSRSEMERARTRLISTLDRIIDFTGNTALEAASLEERLQSQDVSLDPVDLLNLATAHTEGGTFITHNKNDFDTEPLLELADVDIVHTA</sequence>